<dbReference type="SUPFAM" id="SSF53098">
    <property type="entry name" value="Ribonuclease H-like"/>
    <property type="match status" value="1"/>
</dbReference>
<comment type="caution">
    <text evidence="6">The sequence shown here is derived from an EMBL/GenBank/DDBJ whole genome shotgun (WGS) entry which is preliminary data.</text>
</comment>
<keyword evidence="1" id="KW-0540">Nuclease</keyword>
<feature type="compositionally biased region" description="Basic and acidic residues" evidence="4">
    <location>
        <begin position="316"/>
        <end position="334"/>
    </location>
</feature>
<feature type="region of interest" description="Disordered" evidence="4">
    <location>
        <begin position="316"/>
        <end position="371"/>
    </location>
</feature>
<dbReference type="InterPro" id="IPR051274">
    <property type="entry name" value="3-5_Exoribonuclease"/>
</dbReference>
<evidence type="ECO:0000313" key="6">
    <source>
        <dbReference type="EMBL" id="CAE8616707.1"/>
    </source>
</evidence>
<dbReference type="InterPro" id="IPR047201">
    <property type="entry name" value="ERI-1_3'hExo-like"/>
</dbReference>
<dbReference type="InterPro" id="IPR013520">
    <property type="entry name" value="Ribonucl_H"/>
</dbReference>
<dbReference type="GO" id="GO:0003676">
    <property type="term" value="F:nucleic acid binding"/>
    <property type="evidence" value="ECO:0007669"/>
    <property type="project" value="InterPro"/>
</dbReference>
<reference evidence="6" key="1">
    <citation type="submission" date="2021-02" db="EMBL/GenBank/DDBJ databases">
        <authorList>
            <person name="Dougan E. K."/>
            <person name="Rhodes N."/>
            <person name="Thang M."/>
            <person name="Chan C."/>
        </authorList>
    </citation>
    <scope>NUCLEOTIDE SEQUENCE</scope>
</reference>
<dbReference type="SMART" id="SM00479">
    <property type="entry name" value="EXOIII"/>
    <property type="match status" value="1"/>
</dbReference>
<dbReference type="AlphaFoldDB" id="A0A813G1H0"/>
<dbReference type="EMBL" id="CAJNNV010025941">
    <property type="protein sequence ID" value="CAE8616707.1"/>
    <property type="molecule type" value="Genomic_DNA"/>
</dbReference>
<accession>A0A813G1H0</accession>
<organism evidence="6 7">
    <name type="scientific">Polarella glacialis</name>
    <name type="common">Dinoflagellate</name>
    <dbReference type="NCBI Taxonomy" id="89957"/>
    <lineage>
        <taxon>Eukaryota</taxon>
        <taxon>Sar</taxon>
        <taxon>Alveolata</taxon>
        <taxon>Dinophyceae</taxon>
        <taxon>Suessiales</taxon>
        <taxon>Suessiaceae</taxon>
        <taxon>Polarella</taxon>
    </lineage>
</organism>
<dbReference type="OMA" id="CHEGTRV"/>
<name>A0A813G1H0_POLGL</name>
<evidence type="ECO:0000256" key="3">
    <source>
        <dbReference type="ARBA" id="ARBA00022839"/>
    </source>
</evidence>
<dbReference type="Gene3D" id="3.30.420.10">
    <property type="entry name" value="Ribonuclease H-like superfamily/Ribonuclease H"/>
    <property type="match status" value="1"/>
</dbReference>
<evidence type="ECO:0000256" key="1">
    <source>
        <dbReference type="ARBA" id="ARBA00022722"/>
    </source>
</evidence>
<dbReference type="InterPro" id="IPR012337">
    <property type="entry name" value="RNaseH-like_sf"/>
</dbReference>
<dbReference type="Pfam" id="PF00929">
    <property type="entry name" value="RNase_T"/>
    <property type="match status" value="1"/>
</dbReference>
<keyword evidence="2" id="KW-0378">Hydrolase</keyword>
<evidence type="ECO:0000259" key="5">
    <source>
        <dbReference type="SMART" id="SM00479"/>
    </source>
</evidence>
<dbReference type="PANTHER" id="PTHR23044">
    <property type="entry name" value="3'-5' EXONUCLEASE ERI1-RELATED"/>
    <property type="match status" value="1"/>
</dbReference>
<evidence type="ECO:0000313" key="7">
    <source>
        <dbReference type="Proteomes" id="UP000654075"/>
    </source>
</evidence>
<dbReference type="OrthoDB" id="1452at2759"/>
<dbReference type="Proteomes" id="UP000654075">
    <property type="component" value="Unassembled WGS sequence"/>
</dbReference>
<keyword evidence="7" id="KW-1185">Reference proteome</keyword>
<sequence>MAEDPILAEVLKIPQPPSTGCRQLRALEALWRVPEVSSRIEAQGKQPIPNGLDPLQRPARPVLKQPFDYFAVVDWEATCHEGTRVPPGFKQEVIEMPIVLLDASSGALVDEFHTFVKPVMFPKLSPYCKKLTGIEQATVDAAPVFRKAAEQMVEWLKATTPGAKVAWIADGDWDLEQMLPAQWQLTFRESLPKEFQAVIDVRQIYLEVFPNKLGSGKGKIAMMCEFLNITTVGPVHSGIADARNIARIVLELLRHGAVFAPRVRSGSRPVLPVMIAKRLLDKRSQTEGELKNGSKVSSLELKNGLLRPVRLSRSAERLRRKRTAADHAAWRQRDPLTSPAAALSQNRTALEEPQTSEDIQTNLEEPQKSEDIPSDLEDAEIHTDLEALVLLLAGASPEDVASATQWLRLSKKEQKFISEHTACLGIVPDGDSPGEVRRYLSSGGQEWAQNQFRLERVWAEAIADPEERMAAISRLDKAVAAAAALRLGRAAPRPLADGD</sequence>
<keyword evidence="3" id="KW-0269">Exonuclease</keyword>
<dbReference type="PANTHER" id="PTHR23044:SF61">
    <property type="entry name" value="3'-5' EXORIBONUCLEASE 1-RELATED"/>
    <property type="match status" value="1"/>
</dbReference>
<gene>
    <name evidence="6" type="ORF">PGLA1383_LOCUS34378</name>
</gene>
<dbReference type="CDD" id="cd06133">
    <property type="entry name" value="ERI-1_3'hExo_like"/>
    <property type="match status" value="1"/>
</dbReference>
<feature type="domain" description="Exonuclease" evidence="5">
    <location>
        <begin position="69"/>
        <end position="258"/>
    </location>
</feature>
<dbReference type="GO" id="GO:0000175">
    <property type="term" value="F:3'-5'-RNA exonuclease activity"/>
    <property type="evidence" value="ECO:0007669"/>
    <property type="project" value="InterPro"/>
</dbReference>
<protein>
    <recommendedName>
        <fullName evidence="5">Exonuclease domain-containing protein</fullName>
    </recommendedName>
</protein>
<dbReference type="InterPro" id="IPR036397">
    <property type="entry name" value="RNaseH_sf"/>
</dbReference>
<proteinExistence type="predicted"/>
<evidence type="ECO:0000256" key="4">
    <source>
        <dbReference type="SAM" id="MobiDB-lite"/>
    </source>
</evidence>
<evidence type="ECO:0000256" key="2">
    <source>
        <dbReference type="ARBA" id="ARBA00022801"/>
    </source>
</evidence>